<dbReference type="SMR" id="A0A9X0BFA3"/>
<sequence length="115" mass="12756">MKFSGDSAWILRIASTLITKSAFRVIMIIGIQPCNVFGKWKLSNPGIGSTSIRIIMALTSIWATTKAVIQGRLLARNGQVSLDTSTITIPSEFPHHFDIDHYDIGYYDYYTAAAN</sequence>
<reference evidence="3" key="2">
    <citation type="journal article" date="2023" name="IMA Fungus">
        <title>Comparative genomic study of the Penicillium genus elucidates a diverse pangenome and 15 lateral gene transfer events.</title>
        <authorList>
            <person name="Petersen C."/>
            <person name="Sorensen T."/>
            <person name="Nielsen M.R."/>
            <person name="Sondergaard T.E."/>
            <person name="Sorensen J.L."/>
            <person name="Fitzpatrick D.A."/>
            <person name="Frisvad J.C."/>
            <person name="Nielsen K.L."/>
        </authorList>
    </citation>
    <scope>NUCLEOTIDE SEQUENCE</scope>
    <source>
        <strain evidence="3">IBT 29677</strain>
    </source>
</reference>
<gene>
    <name evidence="3" type="ORF">N7509_000017</name>
</gene>
<organism evidence="3 4">
    <name type="scientific">Penicillium cosmopolitanum</name>
    <dbReference type="NCBI Taxonomy" id="1131564"/>
    <lineage>
        <taxon>Eukaryota</taxon>
        <taxon>Fungi</taxon>
        <taxon>Dikarya</taxon>
        <taxon>Ascomycota</taxon>
        <taxon>Pezizomycotina</taxon>
        <taxon>Eurotiomycetes</taxon>
        <taxon>Eurotiomycetidae</taxon>
        <taxon>Eurotiales</taxon>
        <taxon>Aspergillaceae</taxon>
        <taxon>Penicillium</taxon>
    </lineage>
</organism>
<evidence type="ECO:0000313" key="3">
    <source>
        <dbReference type="EMBL" id="KAJ5414919.1"/>
    </source>
</evidence>
<dbReference type="Pfam" id="PF11999">
    <property type="entry name" value="Ice_binding"/>
    <property type="match status" value="1"/>
</dbReference>
<dbReference type="EMBL" id="JAPZBU010000001">
    <property type="protein sequence ID" value="KAJ5414919.1"/>
    <property type="molecule type" value="Genomic_DNA"/>
</dbReference>
<dbReference type="AlphaFoldDB" id="A0A9X0BFA3"/>
<evidence type="ECO:0000313" key="4">
    <source>
        <dbReference type="Proteomes" id="UP001147747"/>
    </source>
</evidence>
<name>A0A9X0BFA3_9EURO</name>
<comment type="similarity">
    <text evidence="1">Belongs to the ice-binding protein family.</text>
</comment>
<accession>A0A9X0BFA3</accession>
<evidence type="ECO:0000256" key="2">
    <source>
        <dbReference type="ARBA" id="ARBA00022729"/>
    </source>
</evidence>
<protein>
    <submittedName>
        <fullName evidence="3">Uncharacterized protein</fullName>
    </submittedName>
</protein>
<dbReference type="Proteomes" id="UP001147747">
    <property type="component" value="Unassembled WGS sequence"/>
</dbReference>
<dbReference type="InterPro" id="IPR021884">
    <property type="entry name" value="Ice-bd_prot"/>
</dbReference>
<reference evidence="3" key="1">
    <citation type="submission" date="2022-12" db="EMBL/GenBank/DDBJ databases">
        <authorList>
            <person name="Petersen C."/>
        </authorList>
    </citation>
    <scope>NUCLEOTIDE SEQUENCE</scope>
    <source>
        <strain evidence="3">IBT 29677</strain>
    </source>
</reference>
<dbReference type="GeneID" id="81363644"/>
<dbReference type="RefSeq" id="XP_056494765.1">
    <property type="nucleotide sequence ID" value="XM_056624664.1"/>
</dbReference>
<comment type="caution">
    <text evidence="3">The sequence shown here is derived from an EMBL/GenBank/DDBJ whole genome shotgun (WGS) entry which is preliminary data.</text>
</comment>
<keyword evidence="4" id="KW-1185">Reference proteome</keyword>
<keyword evidence="2" id="KW-0732">Signal</keyword>
<evidence type="ECO:0000256" key="1">
    <source>
        <dbReference type="ARBA" id="ARBA00005445"/>
    </source>
</evidence>
<dbReference type="OrthoDB" id="10264374at2759"/>
<proteinExistence type="inferred from homology"/>